<accession>A0A5A9W6D7</accession>
<keyword evidence="4" id="KW-1185">Reference proteome</keyword>
<gene>
    <name evidence="3" type="ORF">E1H14_01120</name>
</gene>
<reference evidence="3 4" key="1">
    <citation type="submission" date="2019-03" db="EMBL/GenBank/DDBJ databases">
        <title>Nitrincola sp. nov. isolated from an Indian soda lake.</title>
        <authorList>
            <person name="Joshi A."/>
            <person name="Thite S.V."/>
            <person name="Joseph N."/>
            <person name="Dhotre D."/>
            <person name="Moorthy M."/>
            <person name="Shouche Y.S."/>
        </authorList>
    </citation>
    <scope>NUCLEOTIDE SEQUENCE [LARGE SCALE GENOMIC DNA]</scope>
    <source>
        <strain evidence="3 4">MEB193</strain>
    </source>
</reference>
<evidence type="ECO:0000256" key="1">
    <source>
        <dbReference type="ARBA" id="ARBA00006226"/>
    </source>
</evidence>
<dbReference type="InterPro" id="IPR035093">
    <property type="entry name" value="RelE/ParE_toxin_dom_sf"/>
</dbReference>
<dbReference type="InterPro" id="IPR007712">
    <property type="entry name" value="RelE/ParE_toxin"/>
</dbReference>
<sequence length="99" mass="11284">MMIEWSPLALERAGEIAGYIALDKPSVAESWLDGLFESVERLELDPMSGRIVPEVNIERIREVIYGAYRVIYRVDTQAQKISVLTVLRGSELIRADELY</sequence>
<evidence type="ECO:0000313" key="4">
    <source>
        <dbReference type="Proteomes" id="UP000325302"/>
    </source>
</evidence>
<proteinExistence type="inferred from homology"/>
<evidence type="ECO:0000313" key="3">
    <source>
        <dbReference type="EMBL" id="KAA0876360.1"/>
    </source>
</evidence>
<comment type="similarity">
    <text evidence="1">Belongs to the RelE toxin family.</text>
</comment>
<protein>
    <submittedName>
        <fullName evidence="3">Type II toxin-antitoxin system RelE/ParE family toxin</fullName>
    </submittedName>
</protein>
<dbReference type="Pfam" id="PF05016">
    <property type="entry name" value="ParE_toxin"/>
    <property type="match status" value="1"/>
</dbReference>
<organism evidence="3 4">
    <name type="scientific">Nitrincola tapanii</name>
    <dbReference type="NCBI Taxonomy" id="1708751"/>
    <lineage>
        <taxon>Bacteria</taxon>
        <taxon>Pseudomonadati</taxon>
        <taxon>Pseudomonadota</taxon>
        <taxon>Gammaproteobacteria</taxon>
        <taxon>Oceanospirillales</taxon>
        <taxon>Oceanospirillaceae</taxon>
        <taxon>Nitrincola</taxon>
    </lineage>
</organism>
<dbReference type="Gene3D" id="3.30.2310.20">
    <property type="entry name" value="RelE-like"/>
    <property type="match status" value="1"/>
</dbReference>
<keyword evidence="2" id="KW-1277">Toxin-antitoxin system</keyword>
<dbReference type="InterPro" id="IPR051803">
    <property type="entry name" value="TA_system_RelE-like_toxin"/>
</dbReference>
<name>A0A5A9W6D7_9GAMM</name>
<comment type="caution">
    <text evidence="3">The sequence shown here is derived from an EMBL/GenBank/DDBJ whole genome shotgun (WGS) entry which is preliminary data.</text>
</comment>
<dbReference type="PANTHER" id="PTHR33755">
    <property type="entry name" value="TOXIN PARE1-RELATED"/>
    <property type="match status" value="1"/>
</dbReference>
<dbReference type="AlphaFoldDB" id="A0A5A9W6D7"/>
<evidence type="ECO:0000256" key="2">
    <source>
        <dbReference type="ARBA" id="ARBA00022649"/>
    </source>
</evidence>
<dbReference type="EMBL" id="SMRS01000001">
    <property type="protein sequence ID" value="KAA0876360.1"/>
    <property type="molecule type" value="Genomic_DNA"/>
</dbReference>
<dbReference type="Proteomes" id="UP000325302">
    <property type="component" value="Unassembled WGS sequence"/>
</dbReference>
<dbReference type="OrthoDB" id="9798046at2"/>
<dbReference type="PANTHER" id="PTHR33755:SF5">
    <property type="entry name" value="TYPE II TOXIN-ANTITOXIN SYSTEM RELE_PARE FAMILY TOXIN"/>
    <property type="match status" value="1"/>
</dbReference>